<feature type="domain" description="Acyl-CoA dehydrogenase/oxidase C-terminal" evidence="11">
    <location>
        <begin position="236"/>
        <end position="384"/>
    </location>
</feature>
<dbReference type="InterPro" id="IPR046373">
    <property type="entry name" value="Acyl-CoA_Oxase/DH_mid-dom_sf"/>
</dbReference>
<proteinExistence type="inferred from homology"/>
<keyword evidence="5 10" id="KW-0274">FAD</keyword>
<evidence type="ECO:0000256" key="2">
    <source>
        <dbReference type="ARBA" id="ARBA00005102"/>
    </source>
</evidence>
<dbReference type="InterPro" id="IPR050741">
    <property type="entry name" value="Acyl-CoA_dehydrogenase"/>
</dbReference>
<dbReference type="GO" id="GO:0050660">
    <property type="term" value="F:flavin adenine dinucleotide binding"/>
    <property type="evidence" value="ECO:0007669"/>
    <property type="project" value="InterPro"/>
</dbReference>
<dbReference type="PIRSF" id="PIRSF016578">
    <property type="entry name" value="HsaA"/>
    <property type="match status" value="1"/>
</dbReference>
<dbReference type="Gene3D" id="1.10.540.10">
    <property type="entry name" value="Acyl-CoA dehydrogenase/oxidase, N-terminal domain"/>
    <property type="match status" value="1"/>
</dbReference>
<dbReference type="InterPro" id="IPR013786">
    <property type="entry name" value="AcylCoA_DH/ox_N"/>
</dbReference>
<feature type="domain" description="Acyl-CoA dehydrogenase/oxidase N-terminal" evidence="13">
    <location>
        <begin position="11"/>
        <end position="122"/>
    </location>
</feature>
<comment type="function">
    <text evidence="7">Catalyzes the dehydrogenation at the alpha-beta position of ACP-bound acyl chains. This results in the introduction of a double bond in the lipidic chain, which is further transferred to the epsilon-amino group of lysine residue in the mycobactin core by MbtK.</text>
</comment>
<dbReference type="Pfam" id="PF02770">
    <property type="entry name" value="Acyl-CoA_dh_M"/>
    <property type="match status" value="1"/>
</dbReference>
<dbReference type="SUPFAM" id="SSF56645">
    <property type="entry name" value="Acyl-CoA dehydrogenase NM domain-like"/>
    <property type="match status" value="1"/>
</dbReference>
<evidence type="ECO:0000256" key="6">
    <source>
        <dbReference type="ARBA" id="ARBA00023002"/>
    </source>
</evidence>
<dbReference type="SUPFAM" id="SSF47203">
    <property type="entry name" value="Acyl-CoA dehydrogenase C-terminal domain-like"/>
    <property type="match status" value="1"/>
</dbReference>
<dbReference type="GO" id="GO:0005737">
    <property type="term" value="C:cytoplasm"/>
    <property type="evidence" value="ECO:0007669"/>
    <property type="project" value="TreeGrafter"/>
</dbReference>
<comment type="similarity">
    <text evidence="3 10">Belongs to the acyl-CoA dehydrogenase family.</text>
</comment>
<keyword evidence="15" id="KW-1185">Reference proteome</keyword>
<comment type="cofactor">
    <cofactor evidence="1 10">
        <name>FAD</name>
        <dbReference type="ChEBI" id="CHEBI:57692"/>
    </cofactor>
</comment>
<gene>
    <name evidence="14" type="ORF">NJQ99_07210</name>
</gene>
<dbReference type="InterPro" id="IPR009100">
    <property type="entry name" value="AcylCoA_DH/oxidase_NM_dom_sf"/>
</dbReference>
<evidence type="ECO:0000256" key="8">
    <source>
        <dbReference type="ARBA" id="ARBA00040394"/>
    </source>
</evidence>
<feature type="domain" description="Acyl-CoA oxidase/dehydrogenase middle" evidence="12">
    <location>
        <begin position="126"/>
        <end position="223"/>
    </location>
</feature>
<sequence>MTAPLPSRWMTEELRILADAARRFFAEEFLPHNERWESQGCVDRDAWRKAGEAGLLCAGLPEDYGGGGGTYAHESVINGAQVALGISGFGNSVHSGIVAPYVAAYGTEEQKRRWLPKLASGEMVGAIAMTEPGTGSDLQAVKTTARLDGNQYVINGAKTFITNGQTANFIIVVAKTDPAAGASGVSLIVVETDEAASGFSRGRNLEKIGMKAQDTSELFFEDVRVPTANLLGRAEGEGFVQLMQQLPQERLIIADMAVVSAETALAHTVAYTKERKAFGKRILDFQNTRFELADCTARVTAARAFVDRLIEEHLEGRLGVEHAAMAKLVCTDLQCNVIDRCLQLHGGYGYMTEYPIARMWADARVQKIYGGTNEIMKELIGRGL</sequence>
<evidence type="ECO:0000313" key="14">
    <source>
        <dbReference type="EMBL" id="MCP1336189.1"/>
    </source>
</evidence>
<evidence type="ECO:0000256" key="7">
    <source>
        <dbReference type="ARBA" id="ARBA00037085"/>
    </source>
</evidence>
<evidence type="ECO:0000256" key="4">
    <source>
        <dbReference type="ARBA" id="ARBA00022630"/>
    </source>
</evidence>
<reference evidence="14" key="1">
    <citation type="submission" date="2022-06" db="EMBL/GenBank/DDBJ databases">
        <title>Isolation and Genomics of Futiania mangrovii gen. nov., sp. nov., a Rare and Metabolically-versatile member in the Class Alphaproteobacteria.</title>
        <authorList>
            <person name="Liu L."/>
            <person name="Huang W.-C."/>
            <person name="Pan J."/>
            <person name="Li J."/>
            <person name="Huang Y."/>
            <person name="Du H."/>
            <person name="Liu Y."/>
            <person name="Li M."/>
        </authorList>
    </citation>
    <scope>NUCLEOTIDE SEQUENCE</scope>
    <source>
        <strain evidence="14">FT118</strain>
    </source>
</reference>
<evidence type="ECO:0000313" key="15">
    <source>
        <dbReference type="Proteomes" id="UP001055804"/>
    </source>
</evidence>
<evidence type="ECO:0000259" key="12">
    <source>
        <dbReference type="Pfam" id="PF02770"/>
    </source>
</evidence>
<evidence type="ECO:0000256" key="9">
    <source>
        <dbReference type="ARBA" id="ARBA00042660"/>
    </source>
</evidence>
<keyword evidence="6 10" id="KW-0560">Oxidoreductase</keyword>
<evidence type="ECO:0000259" key="13">
    <source>
        <dbReference type="Pfam" id="PF02771"/>
    </source>
</evidence>
<dbReference type="RefSeq" id="WP_269332158.1">
    <property type="nucleotide sequence ID" value="NZ_JAMZFT010000002.1"/>
</dbReference>
<protein>
    <recommendedName>
        <fullName evidence="8">Acyl-[acyl-carrier-protein] dehydrogenase MbtN</fullName>
    </recommendedName>
    <alternativeName>
        <fullName evidence="9">Mycobactin synthase protein N</fullName>
    </alternativeName>
</protein>
<organism evidence="14 15">
    <name type="scientific">Futiania mangrovi</name>
    <dbReference type="NCBI Taxonomy" id="2959716"/>
    <lineage>
        <taxon>Bacteria</taxon>
        <taxon>Pseudomonadati</taxon>
        <taxon>Pseudomonadota</taxon>
        <taxon>Alphaproteobacteria</taxon>
        <taxon>Futianiales</taxon>
        <taxon>Futianiaceae</taxon>
        <taxon>Futiania</taxon>
    </lineage>
</organism>
<dbReference type="PANTHER" id="PTHR48083">
    <property type="entry name" value="MEDIUM-CHAIN SPECIFIC ACYL-COA DEHYDROGENASE, MITOCHONDRIAL-RELATED"/>
    <property type="match status" value="1"/>
</dbReference>
<dbReference type="Proteomes" id="UP001055804">
    <property type="component" value="Unassembled WGS sequence"/>
</dbReference>
<dbReference type="InterPro" id="IPR009075">
    <property type="entry name" value="AcylCo_DH/oxidase_C"/>
</dbReference>
<keyword evidence="4 10" id="KW-0285">Flavoprotein</keyword>
<dbReference type="InterPro" id="IPR036250">
    <property type="entry name" value="AcylCo_DH-like_C"/>
</dbReference>
<dbReference type="InterPro" id="IPR006089">
    <property type="entry name" value="Acyl-CoA_DH_CS"/>
</dbReference>
<accession>A0A9J6PAQ7</accession>
<evidence type="ECO:0000256" key="3">
    <source>
        <dbReference type="ARBA" id="ARBA00009347"/>
    </source>
</evidence>
<dbReference type="PROSITE" id="PS00073">
    <property type="entry name" value="ACYL_COA_DH_2"/>
    <property type="match status" value="1"/>
</dbReference>
<dbReference type="Pfam" id="PF00441">
    <property type="entry name" value="Acyl-CoA_dh_1"/>
    <property type="match status" value="1"/>
</dbReference>
<name>A0A9J6PAQ7_9PROT</name>
<evidence type="ECO:0000256" key="1">
    <source>
        <dbReference type="ARBA" id="ARBA00001974"/>
    </source>
</evidence>
<dbReference type="AlphaFoldDB" id="A0A9J6PAQ7"/>
<dbReference type="InterPro" id="IPR006091">
    <property type="entry name" value="Acyl-CoA_Oxase/DH_mid-dom"/>
</dbReference>
<comment type="caution">
    <text evidence="14">The sequence shown here is derived from an EMBL/GenBank/DDBJ whole genome shotgun (WGS) entry which is preliminary data.</text>
</comment>
<dbReference type="FunFam" id="1.20.140.10:FF:000001">
    <property type="entry name" value="Acyl-CoA dehydrogenase"/>
    <property type="match status" value="1"/>
</dbReference>
<dbReference type="EMBL" id="JAMZFT010000002">
    <property type="protein sequence ID" value="MCP1336189.1"/>
    <property type="molecule type" value="Genomic_DNA"/>
</dbReference>
<evidence type="ECO:0000256" key="5">
    <source>
        <dbReference type="ARBA" id="ARBA00022827"/>
    </source>
</evidence>
<dbReference type="Gene3D" id="1.20.140.10">
    <property type="entry name" value="Butyryl-CoA Dehydrogenase, subunit A, domain 3"/>
    <property type="match status" value="1"/>
</dbReference>
<dbReference type="GO" id="GO:0003995">
    <property type="term" value="F:acyl-CoA dehydrogenase activity"/>
    <property type="evidence" value="ECO:0007669"/>
    <property type="project" value="InterPro"/>
</dbReference>
<dbReference type="GO" id="GO:0033539">
    <property type="term" value="P:fatty acid beta-oxidation using acyl-CoA dehydrogenase"/>
    <property type="evidence" value="ECO:0007669"/>
    <property type="project" value="TreeGrafter"/>
</dbReference>
<dbReference type="InterPro" id="IPR037069">
    <property type="entry name" value="AcylCoA_DH/ox_N_sf"/>
</dbReference>
<dbReference type="Pfam" id="PF02771">
    <property type="entry name" value="Acyl-CoA_dh_N"/>
    <property type="match status" value="1"/>
</dbReference>
<comment type="pathway">
    <text evidence="2">Siderophore biosynthesis; mycobactin biosynthesis.</text>
</comment>
<dbReference type="Gene3D" id="2.40.110.10">
    <property type="entry name" value="Butyryl-CoA Dehydrogenase, subunit A, domain 2"/>
    <property type="match status" value="1"/>
</dbReference>
<dbReference type="PANTHER" id="PTHR48083:SF20">
    <property type="entry name" value="LONG-CHAIN SPECIFIC ACYL-COA DEHYDROGENASE, MITOCHONDRIAL"/>
    <property type="match status" value="1"/>
</dbReference>
<evidence type="ECO:0000256" key="10">
    <source>
        <dbReference type="RuleBase" id="RU362125"/>
    </source>
</evidence>
<dbReference type="FunFam" id="2.40.110.10:FF:000002">
    <property type="entry name" value="Acyl-CoA dehydrogenase fadE12"/>
    <property type="match status" value="1"/>
</dbReference>
<evidence type="ECO:0000259" key="11">
    <source>
        <dbReference type="Pfam" id="PF00441"/>
    </source>
</evidence>